<dbReference type="PANTHER" id="PTHR30508:SF1">
    <property type="entry name" value="UPF0051 PROTEIN ABCI8, CHLOROPLASTIC-RELATED"/>
    <property type="match status" value="1"/>
</dbReference>
<organism evidence="3 4">
    <name type="scientific">Pseudothermotoga lettingae (strain ATCC BAA-301 / DSM 14385 / NBRC 107922 / TMO)</name>
    <name type="common">Thermotoga lettingae</name>
    <dbReference type="NCBI Taxonomy" id="416591"/>
    <lineage>
        <taxon>Bacteria</taxon>
        <taxon>Thermotogati</taxon>
        <taxon>Thermotogota</taxon>
        <taxon>Thermotogae</taxon>
        <taxon>Thermotogales</taxon>
        <taxon>Thermotogaceae</taxon>
        <taxon>Pseudothermotoga</taxon>
    </lineage>
</organism>
<dbReference type="GO" id="GO:0016226">
    <property type="term" value="P:iron-sulfur cluster assembly"/>
    <property type="evidence" value="ECO:0007669"/>
    <property type="project" value="InterPro"/>
</dbReference>
<dbReference type="EMBL" id="CP000812">
    <property type="protein sequence ID" value="ABV33286.1"/>
    <property type="molecule type" value="Genomic_DNA"/>
</dbReference>
<reference evidence="3 4" key="2">
    <citation type="journal article" date="2009" name="Proc. Natl. Acad. Sci. U.S.A.">
        <title>On the chimeric nature, thermophilic origin, and phylogenetic placement of the Thermotogales.</title>
        <authorList>
            <person name="Zhaxybayeva O."/>
            <person name="Swithers K.S."/>
            <person name="Lapierre P."/>
            <person name="Fournier G.P."/>
            <person name="Bickhart D.M."/>
            <person name="DeBoy R.T."/>
            <person name="Nelson K.E."/>
            <person name="Nesbo C.L."/>
            <person name="Doolittle W.F."/>
            <person name="Gogarten J.P."/>
            <person name="Noll K.M."/>
        </authorList>
    </citation>
    <scope>NUCLEOTIDE SEQUENCE [LARGE SCALE GENOMIC DNA]</scope>
    <source>
        <strain evidence="4">ATCC BAA-301 / DSM 14385 / NBRC 107922 / TMO</strain>
    </source>
</reference>
<dbReference type="Proteomes" id="UP000002016">
    <property type="component" value="Chromosome"/>
</dbReference>
<protein>
    <submittedName>
        <fullName evidence="3">SufBD protein</fullName>
    </submittedName>
</protein>
<dbReference type="AlphaFoldDB" id="A8F552"/>
<evidence type="ECO:0000313" key="3">
    <source>
        <dbReference type="EMBL" id="ABV33286.1"/>
    </source>
</evidence>
<comment type="similarity">
    <text evidence="1">Belongs to the iron-sulfur cluster assembly SufBD family.</text>
</comment>
<dbReference type="OrthoDB" id="9782689at2"/>
<name>A8F552_PSELT</name>
<sequence>MSTAIKQQKEFEMLMKAYEKAGGNVSKFLDKRVASLIISGRKIVGLNGVKGVEIFPEELSDGVRAKIVVKKDTVLETPIHICTGYLEKQGIQRVIFEIEIQENSQVKFVAHCTFPWAEKFTHDALSIVSIGRNAKMYYSDEHYHSNTGSITLKTTTRAKIAEKGLFVNNFTLTKTRVGKLILDAEAELDDQSTADLTAKVRAIENDQVAIREKLRLLGKYSNGIAKTTVVALDKAKVRVVNEAYGIGSYSKAHIRCDEVTKGEDVDVSTVPILKVLNDLSELTHEASIGRVNAAQLQTLMSKGLSEEEATDLIISGLLK</sequence>
<dbReference type="RefSeq" id="WP_012002767.1">
    <property type="nucleotide sequence ID" value="NC_009828.1"/>
</dbReference>
<dbReference type="SUPFAM" id="SSF101960">
    <property type="entry name" value="Stabilizer of iron transporter SufD"/>
    <property type="match status" value="1"/>
</dbReference>
<feature type="domain" description="SUF system FeS cluster assembly SufBD core" evidence="2">
    <location>
        <begin position="98"/>
        <end position="316"/>
    </location>
</feature>
<dbReference type="InterPro" id="IPR000825">
    <property type="entry name" value="SUF_FeS_clus_asmbl_SufBD_core"/>
</dbReference>
<dbReference type="PANTHER" id="PTHR30508">
    <property type="entry name" value="FES CLUSTER ASSEMBLY PROTEIN SUF"/>
    <property type="match status" value="1"/>
</dbReference>
<dbReference type="HOGENOM" id="CLU_894122_0_0_0"/>
<dbReference type="InterPro" id="IPR055346">
    <property type="entry name" value="Fe-S_cluster_assembly_SufBD"/>
</dbReference>
<dbReference type="InterPro" id="IPR037284">
    <property type="entry name" value="SUF_FeS_clus_asmbl_SufBD_sf"/>
</dbReference>
<dbReference type="Pfam" id="PF01458">
    <property type="entry name" value="SUFBD_core"/>
    <property type="match status" value="1"/>
</dbReference>
<dbReference type="STRING" id="416591.Tlet_0720"/>
<accession>A8F552</accession>
<proteinExistence type="inferred from homology"/>
<keyword evidence="4" id="KW-1185">Reference proteome</keyword>
<dbReference type="KEGG" id="tle:Tlet_0720"/>
<evidence type="ECO:0000256" key="1">
    <source>
        <dbReference type="ARBA" id="ARBA00043967"/>
    </source>
</evidence>
<gene>
    <name evidence="3" type="ordered locus">Tlet_0720</name>
</gene>
<evidence type="ECO:0000313" key="4">
    <source>
        <dbReference type="Proteomes" id="UP000002016"/>
    </source>
</evidence>
<dbReference type="eggNOG" id="COG0719">
    <property type="taxonomic scope" value="Bacteria"/>
</dbReference>
<evidence type="ECO:0000259" key="2">
    <source>
        <dbReference type="Pfam" id="PF01458"/>
    </source>
</evidence>
<reference evidence="3 4" key="1">
    <citation type="submission" date="2007-08" db="EMBL/GenBank/DDBJ databases">
        <title>Complete sequence of Thermotoga lettingae TMO.</title>
        <authorList>
            <consortium name="US DOE Joint Genome Institute"/>
            <person name="Copeland A."/>
            <person name="Lucas S."/>
            <person name="Lapidus A."/>
            <person name="Barry K."/>
            <person name="Glavina del Rio T."/>
            <person name="Dalin E."/>
            <person name="Tice H."/>
            <person name="Pitluck S."/>
            <person name="Foster B."/>
            <person name="Bruce D."/>
            <person name="Schmutz J."/>
            <person name="Larimer F."/>
            <person name="Land M."/>
            <person name="Hauser L."/>
            <person name="Kyrpides N."/>
            <person name="Mikhailova N."/>
            <person name="Nelson K."/>
            <person name="Gogarten J.P."/>
            <person name="Noll K."/>
            <person name="Richardson P."/>
        </authorList>
    </citation>
    <scope>NUCLEOTIDE SEQUENCE [LARGE SCALE GENOMIC DNA]</scope>
    <source>
        <strain evidence="4">ATCC BAA-301 / DSM 14385 / NBRC 107922 / TMO</strain>
    </source>
</reference>